<reference evidence="1 2" key="1">
    <citation type="submission" date="2022-08" db="EMBL/GenBank/DDBJ databases">
        <title>Proteogenomics of the novel Dehalobacterium formicoaceticum strain EZ94 highlights a key role of methyltransferases during anaerobic dichloromethane degradation.</title>
        <authorList>
            <person name="Wasmund K."/>
        </authorList>
    </citation>
    <scope>NUCLEOTIDE SEQUENCE [LARGE SCALE GENOMIC DNA]</scope>
    <source>
        <strain evidence="1 2">EZ94</strain>
    </source>
</reference>
<comment type="caution">
    <text evidence="1">The sequence shown here is derived from an EMBL/GenBank/DDBJ whole genome shotgun (WGS) entry which is preliminary data.</text>
</comment>
<name>A0ABT1Y3M6_9FIRM</name>
<dbReference type="EMBL" id="JANPWE010000003">
    <property type="protein sequence ID" value="MCR6545475.1"/>
    <property type="molecule type" value="Genomic_DNA"/>
</dbReference>
<gene>
    <name evidence="1" type="ORF">NVS47_08085</name>
</gene>
<keyword evidence="2" id="KW-1185">Reference proteome</keyword>
<dbReference type="RefSeq" id="WP_089609249.1">
    <property type="nucleotide sequence ID" value="NZ_CP022121.1"/>
</dbReference>
<accession>A0ABT1Y3M6</accession>
<proteinExistence type="predicted"/>
<protein>
    <submittedName>
        <fullName evidence="1">Uncharacterized protein</fullName>
    </submittedName>
</protein>
<dbReference type="Proteomes" id="UP001524944">
    <property type="component" value="Unassembled WGS sequence"/>
</dbReference>
<organism evidence="1 2">
    <name type="scientific">Dehalobacterium formicoaceticum</name>
    <dbReference type="NCBI Taxonomy" id="51515"/>
    <lineage>
        <taxon>Bacteria</taxon>
        <taxon>Bacillati</taxon>
        <taxon>Bacillota</taxon>
        <taxon>Clostridia</taxon>
        <taxon>Eubacteriales</taxon>
        <taxon>Peptococcaceae</taxon>
        <taxon>Dehalobacterium</taxon>
    </lineage>
</organism>
<evidence type="ECO:0000313" key="1">
    <source>
        <dbReference type="EMBL" id="MCR6545475.1"/>
    </source>
</evidence>
<sequence>MLDEKMKKIIDETGRIRRSTIENLFALQEELRNAGYSSSLDVSTNWLLVERTIQVDKTMNIYWENEGQKYTGVAHWYEDLTEKHISFTSDDGQQVLDRIDFEDCAIGVMLEDIWQDITDRKGDVTDFDLK</sequence>
<evidence type="ECO:0000313" key="2">
    <source>
        <dbReference type="Proteomes" id="UP001524944"/>
    </source>
</evidence>